<dbReference type="CDD" id="cd12173">
    <property type="entry name" value="PGDH_4"/>
    <property type="match status" value="1"/>
</dbReference>
<evidence type="ECO:0000256" key="4">
    <source>
        <dbReference type="ARBA" id="ARBA00023027"/>
    </source>
</evidence>
<proteinExistence type="inferred from homology"/>
<dbReference type="PROSITE" id="PS00671">
    <property type="entry name" value="D_2_HYDROXYACID_DH_3"/>
    <property type="match status" value="1"/>
</dbReference>
<dbReference type="Pfam" id="PF00389">
    <property type="entry name" value="2-Hacid_dh"/>
    <property type="match status" value="1"/>
</dbReference>
<comment type="caution">
    <text evidence="7">The sequence shown here is derived from an EMBL/GenBank/DDBJ whole genome shotgun (WGS) entry which is preliminary data.</text>
</comment>
<dbReference type="PROSITE" id="PS00670">
    <property type="entry name" value="D_2_HYDROXYACID_DH_2"/>
    <property type="match status" value="1"/>
</dbReference>
<evidence type="ECO:0000259" key="6">
    <source>
        <dbReference type="Pfam" id="PF02826"/>
    </source>
</evidence>
<dbReference type="InterPro" id="IPR029753">
    <property type="entry name" value="D-isomer_DH_CS"/>
</dbReference>
<dbReference type="InterPro" id="IPR006140">
    <property type="entry name" value="D-isomer_DH_NAD-bd"/>
</dbReference>
<evidence type="ECO:0000256" key="1">
    <source>
        <dbReference type="ARBA" id="ARBA00005854"/>
    </source>
</evidence>
<dbReference type="GO" id="GO:0051287">
    <property type="term" value="F:NAD binding"/>
    <property type="evidence" value="ECO:0007669"/>
    <property type="project" value="InterPro"/>
</dbReference>
<feature type="domain" description="D-isomer specific 2-hydroxyacid dehydrogenase NAD-binding" evidence="6">
    <location>
        <begin position="32"/>
        <end position="206"/>
    </location>
</feature>
<feature type="non-terminal residue" evidence="7">
    <location>
        <position position="1"/>
    </location>
</feature>
<dbReference type="AlphaFoldDB" id="X1NFR8"/>
<name>X1NFR8_9ZZZZ</name>
<evidence type="ECO:0000259" key="5">
    <source>
        <dbReference type="Pfam" id="PF00389"/>
    </source>
</evidence>
<dbReference type="InterPro" id="IPR036291">
    <property type="entry name" value="NAD(P)-bd_dom_sf"/>
</dbReference>
<evidence type="ECO:0008006" key="8">
    <source>
        <dbReference type="Google" id="ProtNLM"/>
    </source>
</evidence>
<dbReference type="InterPro" id="IPR029752">
    <property type="entry name" value="D-isomer_DH_CS1"/>
</dbReference>
<keyword evidence="3" id="KW-0560">Oxidoreductase</keyword>
<comment type="similarity">
    <text evidence="1">Belongs to the D-isomer specific 2-hydroxyacid dehydrogenase family.</text>
</comment>
<organism evidence="7">
    <name type="scientific">marine sediment metagenome</name>
    <dbReference type="NCBI Taxonomy" id="412755"/>
    <lineage>
        <taxon>unclassified sequences</taxon>
        <taxon>metagenomes</taxon>
        <taxon>ecological metagenomes</taxon>
    </lineage>
</organism>
<dbReference type="EMBL" id="BARV01021611">
    <property type="protein sequence ID" value="GAI25650.1"/>
    <property type="molecule type" value="Genomic_DNA"/>
</dbReference>
<dbReference type="Pfam" id="PF02826">
    <property type="entry name" value="2-Hacid_dh_C"/>
    <property type="match status" value="1"/>
</dbReference>
<keyword evidence="2" id="KW-0028">Amino-acid biosynthesis</keyword>
<sequence>VDNIDVDEATQRGIVVVNAPTGNTISAAEHTIALMLSLARHIPQANAVLKSGVWRRSDFMGTEVRDKTLGIIGLGNVGSEVARRARGLQMKLVAHDPFISVDHARNLQVELVSLKQLLKESDFITLHLPLTPSTKGLIGAKELALVKPTVRIINTARGGLIDEKALVKAVKEKRVAGAAIDVFSTEPVTESILFEDDNIIVTPHLGASTTEAQAMAAKDVAEQVIDVFKGQPARYSVNAPFISVETLSVLAPFMKVASPF</sequence>
<accession>X1NFR8</accession>
<keyword evidence="4" id="KW-0520">NAD</keyword>
<dbReference type="Gene3D" id="3.40.50.720">
    <property type="entry name" value="NAD(P)-binding Rossmann-like Domain"/>
    <property type="match status" value="2"/>
</dbReference>
<dbReference type="SUPFAM" id="SSF51735">
    <property type="entry name" value="NAD(P)-binding Rossmann-fold domains"/>
    <property type="match status" value="1"/>
</dbReference>
<dbReference type="FunFam" id="3.40.50.720:FF:000021">
    <property type="entry name" value="D-3-phosphoglycerate dehydrogenase"/>
    <property type="match status" value="1"/>
</dbReference>
<dbReference type="PANTHER" id="PTHR42789">
    <property type="entry name" value="D-ISOMER SPECIFIC 2-HYDROXYACID DEHYDROGENASE FAMILY PROTEIN (AFU_ORTHOLOGUE AFUA_6G10090)"/>
    <property type="match status" value="1"/>
</dbReference>
<feature type="domain" description="D-isomer specific 2-hydroxyacid dehydrogenase catalytic" evidence="5">
    <location>
        <begin position="1"/>
        <end position="238"/>
    </location>
</feature>
<protein>
    <recommendedName>
        <fullName evidence="8">Phosphoglycerate dehydrogenase</fullName>
    </recommendedName>
</protein>
<evidence type="ECO:0000256" key="3">
    <source>
        <dbReference type="ARBA" id="ARBA00023002"/>
    </source>
</evidence>
<dbReference type="InterPro" id="IPR006139">
    <property type="entry name" value="D-isomer_2_OHA_DH_cat_dom"/>
</dbReference>
<dbReference type="GO" id="GO:0016616">
    <property type="term" value="F:oxidoreductase activity, acting on the CH-OH group of donors, NAD or NADP as acceptor"/>
    <property type="evidence" value="ECO:0007669"/>
    <property type="project" value="InterPro"/>
</dbReference>
<dbReference type="InterPro" id="IPR050857">
    <property type="entry name" value="D-2-hydroxyacid_DH"/>
</dbReference>
<reference evidence="7" key="1">
    <citation type="journal article" date="2014" name="Front. Microbiol.">
        <title>High frequency of phylogenetically diverse reductive dehalogenase-homologous genes in deep subseafloor sedimentary metagenomes.</title>
        <authorList>
            <person name="Kawai M."/>
            <person name="Futagami T."/>
            <person name="Toyoda A."/>
            <person name="Takaki Y."/>
            <person name="Nishi S."/>
            <person name="Hori S."/>
            <person name="Arai W."/>
            <person name="Tsubouchi T."/>
            <person name="Morono Y."/>
            <person name="Uchiyama I."/>
            <person name="Ito T."/>
            <person name="Fujiyama A."/>
            <person name="Inagaki F."/>
            <person name="Takami H."/>
        </authorList>
    </citation>
    <scope>NUCLEOTIDE SEQUENCE</scope>
    <source>
        <strain evidence="7">Expedition CK06-06</strain>
    </source>
</reference>
<dbReference type="PROSITE" id="PS00065">
    <property type="entry name" value="D_2_HYDROXYACID_DH_1"/>
    <property type="match status" value="1"/>
</dbReference>
<evidence type="ECO:0000313" key="7">
    <source>
        <dbReference type="EMBL" id="GAI25650.1"/>
    </source>
</evidence>
<gene>
    <name evidence="7" type="ORF">S06H3_35778</name>
</gene>
<dbReference type="GO" id="GO:0008652">
    <property type="term" value="P:amino acid biosynthetic process"/>
    <property type="evidence" value="ECO:0007669"/>
    <property type="project" value="UniProtKB-KW"/>
</dbReference>
<dbReference type="PANTHER" id="PTHR42789:SF1">
    <property type="entry name" value="D-ISOMER SPECIFIC 2-HYDROXYACID DEHYDROGENASE FAMILY PROTEIN (AFU_ORTHOLOGUE AFUA_6G10090)"/>
    <property type="match status" value="1"/>
</dbReference>
<evidence type="ECO:0000256" key="2">
    <source>
        <dbReference type="ARBA" id="ARBA00022605"/>
    </source>
</evidence>